<protein>
    <recommendedName>
        <fullName evidence="6">Protein broad-minded</fullName>
    </recommendedName>
</protein>
<dbReference type="GO" id="GO:1905515">
    <property type="term" value="P:non-motile cilium assembly"/>
    <property type="evidence" value="ECO:0007669"/>
    <property type="project" value="TreeGrafter"/>
</dbReference>
<dbReference type="InterPro" id="IPR032735">
    <property type="entry name" value="BROMI_M"/>
</dbReference>
<comment type="caution">
    <text evidence="4">The sequence shown here is derived from an EMBL/GenBank/DDBJ whole genome shotgun (WGS) entry which is preliminary data.</text>
</comment>
<evidence type="ECO:0000259" key="3">
    <source>
        <dbReference type="Pfam" id="PF23440"/>
    </source>
</evidence>
<dbReference type="EMBL" id="JBAMIC010000001">
    <property type="protein sequence ID" value="KAK7115418.1"/>
    <property type="molecule type" value="Genomic_DNA"/>
</dbReference>
<reference evidence="4 5" key="1">
    <citation type="submission" date="2024-02" db="EMBL/GenBank/DDBJ databases">
        <title>Chromosome-scale genome assembly of the rough periwinkle Littorina saxatilis.</title>
        <authorList>
            <person name="De Jode A."/>
            <person name="Faria R."/>
            <person name="Formenti G."/>
            <person name="Sims Y."/>
            <person name="Smith T.P."/>
            <person name="Tracey A."/>
            <person name="Wood J.M.D."/>
            <person name="Zagrodzka Z.B."/>
            <person name="Johannesson K."/>
            <person name="Butlin R.K."/>
            <person name="Leder E.H."/>
        </authorList>
    </citation>
    <scope>NUCLEOTIDE SEQUENCE [LARGE SCALE GENOMIC DNA]</scope>
    <source>
        <strain evidence="4">Snail1</strain>
        <tissue evidence="4">Muscle</tissue>
    </source>
</reference>
<feature type="domain" description="BROMI N-terminal" evidence="2">
    <location>
        <begin position="54"/>
        <end position="169"/>
    </location>
</feature>
<evidence type="ECO:0008006" key="6">
    <source>
        <dbReference type="Google" id="ProtNLM"/>
    </source>
</evidence>
<sequence length="1342" mass="153394">MSLMYSRIVCYQSNHFLQQWRCKQVCCQRSPFWKRFDAKMTMRGLEGQVLLNSLRHLIFSFEPYIREAGSAEQAEEMLLHLEENDENFHKHELVKNLKRKLDELLSPLIDEELEKYSTAGHIDSGSQETLVNRITKTVTQSKQFTDLMKKLKKNIDDAVIQLMNNFETEFGSEHISQERWNHTRKPIPGLEDEEVSSFHSMFEQGSVMVFDTNYLKTITDNLTKTKNLTTRQDAMQKLNKIITGDIFSNDHWAQLKKNLTDVMGDPDEELTNLSLKFLAKSYSCTSHHTCEVYVAHVEFLRRQFTSKDVSLPAIKNGLNCAQPHHDKLIRAFYLMNQFQQETTNYWVRYPTMYMEKVIESMLGLLSVPAFHGRLTPLHFIAIVDPRAKWFNKWMHGNYSRNELIRALEDYRIIIEQALKHCLDFSASRKVQGNMMEDVTDAMSKVAMADGRTYFTGAELEYAYFIHSLFFLSRLLALKNGRKFFPMKLRDKQGTVHMNQLLKALVLLVVDPGVTTSHRPSTSQYDAAALVTEVLKELYNNEQACMLCLCRDDIMSTLLSPIAQFLDDSSDGISPSESTLLHVADILCVLATTTRGRRYLMYGESLNIYSRTKSSAAHLIAEFTKKALLKDLPQVSEPPSPTVIGAYLYVCRQLYNTCEGLLVLYPYDLHTCVAQAWREASQAAERAATPTPSDSRAEDSSKSIKDYNILFWEDTLRDNLLNFASTAKGILLLQQTGAMNECVTYMYQRYEKKLQVSKCEKFGYGYMLTQVAATAPGMMALQNTGYIAALLLELWSSLECGPEDAVLFLPTHWPTDSIDRAAMKHFTRMVNVLSAFPAVYEVLKGQTLPTKDHYTFREVPDTIPALLDRLVILDNPEKIHSLFHFEQSHCLGLKLLSVMVSCLDSYLLLQSQYKFEKVLLNAQAQCKTDGRDGIIVDMLSVERNYILVRCHLLGGPTERILPPRSLGKDSLYPFPLFSSFPVPREYTPNLTGRSTIKQDPVAVIMYCPIEEETELTKFLATKGEKRGSAWLDKCRILFAKMLTTKPDQTKGAVLQQLLEEGVTTLTQIQSEAIFPQLEFSGSDSAVKHFKLSPLQELGIETAIRYGKHLKVINSSSDAKDSLTHLIKQTAIFLRQQQKSTKTPLSYMEGQYPGFDWLVATVFLVFHGNRDRAWTFLHHLSSLGCSAYLWPARMHASVHLPAALLSSGIHPVFSSTAHNVELILQIEEPITLSAFKMSGFTPAQICVHWLKQCWWNYLDWANIVQYLALVMVMGVDYQVYVCVAAIRHLRQLIVQHHQTQDLVVFLKEEPIRGFQVAEQLPYLKDLEKRHRKTVLSDMMNITRP</sequence>
<dbReference type="Pfam" id="PF14961">
    <property type="entry name" value="BROMI"/>
    <property type="match status" value="1"/>
</dbReference>
<dbReference type="Pfam" id="PF23431">
    <property type="entry name" value="BROMI_N"/>
    <property type="match status" value="1"/>
</dbReference>
<dbReference type="SUPFAM" id="SSF48371">
    <property type="entry name" value="ARM repeat"/>
    <property type="match status" value="1"/>
</dbReference>
<accession>A0AAN9C0T8</accession>
<dbReference type="PANTHER" id="PTHR13465">
    <property type="entry name" value="UPF0183 PROTEIN"/>
    <property type="match status" value="1"/>
</dbReference>
<dbReference type="Proteomes" id="UP001374579">
    <property type="component" value="Unassembled WGS sequence"/>
</dbReference>
<name>A0AAN9C0T8_9CAEN</name>
<evidence type="ECO:0000259" key="1">
    <source>
        <dbReference type="Pfam" id="PF14961"/>
    </source>
</evidence>
<dbReference type="InterPro" id="IPR039156">
    <property type="entry name" value="PHAF1/BROMI"/>
</dbReference>
<organism evidence="4 5">
    <name type="scientific">Littorina saxatilis</name>
    <dbReference type="NCBI Taxonomy" id="31220"/>
    <lineage>
        <taxon>Eukaryota</taxon>
        <taxon>Metazoa</taxon>
        <taxon>Spiralia</taxon>
        <taxon>Lophotrochozoa</taxon>
        <taxon>Mollusca</taxon>
        <taxon>Gastropoda</taxon>
        <taxon>Caenogastropoda</taxon>
        <taxon>Littorinimorpha</taxon>
        <taxon>Littorinoidea</taxon>
        <taxon>Littorinidae</taxon>
        <taxon>Littorina</taxon>
    </lineage>
</organism>
<dbReference type="InterPro" id="IPR055391">
    <property type="entry name" value="BROMI_N"/>
</dbReference>
<evidence type="ECO:0000313" key="4">
    <source>
        <dbReference type="EMBL" id="KAK7115418.1"/>
    </source>
</evidence>
<dbReference type="InterPro" id="IPR055392">
    <property type="entry name" value="BROMI_C"/>
</dbReference>
<feature type="domain" description="BROMI middle region" evidence="1">
    <location>
        <begin position="215"/>
        <end position="880"/>
    </location>
</feature>
<feature type="domain" description="BROMI C-terminal Rab TBC-like" evidence="3">
    <location>
        <begin position="901"/>
        <end position="1339"/>
    </location>
</feature>
<keyword evidence="5" id="KW-1185">Reference proteome</keyword>
<proteinExistence type="predicted"/>
<dbReference type="Pfam" id="PF23440">
    <property type="entry name" value="BROMI_C"/>
    <property type="match status" value="1"/>
</dbReference>
<dbReference type="InterPro" id="IPR016024">
    <property type="entry name" value="ARM-type_fold"/>
</dbReference>
<evidence type="ECO:0000259" key="2">
    <source>
        <dbReference type="Pfam" id="PF23431"/>
    </source>
</evidence>
<gene>
    <name evidence="4" type="ORF">V1264_001284</name>
</gene>
<evidence type="ECO:0000313" key="5">
    <source>
        <dbReference type="Proteomes" id="UP001374579"/>
    </source>
</evidence>
<dbReference type="PANTHER" id="PTHR13465:SF3">
    <property type="entry name" value="PROTEIN BROAD-MINDED"/>
    <property type="match status" value="1"/>
</dbReference>